<dbReference type="Pfam" id="PF01569">
    <property type="entry name" value="PAP2"/>
    <property type="match status" value="1"/>
</dbReference>
<evidence type="ECO:0000313" key="5">
    <source>
        <dbReference type="Proteomes" id="UP000006906"/>
    </source>
</evidence>
<dbReference type="GO" id="GO:0006651">
    <property type="term" value="P:diacylglycerol biosynthetic process"/>
    <property type="evidence" value="ECO:0000318"/>
    <property type="project" value="GO_Central"/>
</dbReference>
<dbReference type="GeneID" id="5721814"/>
<dbReference type="Proteomes" id="UP000006906">
    <property type="component" value="Chromosome 6"/>
</dbReference>
<dbReference type="KEGG" id="cre:CHLRE_06g272400v5"/>
<dbReference type="InterPro" id="IPR036938">
    <property type="entry name" value="PAP2/HPO_sf"/>
</dbReference>
<dbReference type="STRING" id="3055.A0A2K3DNF9"/>
<organism evidence="4 5">
    <name type="scientific">Chlamydomonas reinhardtii</name>
    <name type="common">Chlamydomonas smithii</name>
    <dbReference type="NCBI Taxonomy" id="3055"/>
    <lineage>
        <taxon>Eukaryota</taxon>
        <taxon>Viridiplantae</taxon>
        <taxon>Chlorophyta</taxon>
        <taxon>core chlorophytes</taxon>
        <taxon>Chlorophyceae</taxon>
        <taxon>CS clade</taxon>
        <taxon>Chlamydomonadales</taxon>
        <taxon>Chlamydomonadaceae</taxon>
        <taxon>Chlamydomonas</taxon>
    </lineage>
</organism>
<dbReference type="OMA" id="VYATLIW"/>
<dbReference type="AlphaFoldDB" id="A0A2K3DNF9"/>
<evidence type="ECO:0000259" key="3">
    <source>
        <dbReference type="SMART" id="SM00014"/>
    </source>
</evidence>
<dbReference type="GO" id="GO:0009507">
    <property type="term" value="C:chloroplast"/>
    <property type="evidence" value="ECO:0000318"/>
    <property type="project" value="GO_Central"/>
</dbReference>
<evidence type="ECO:0000256" key="1">
    <source>
        <dbReference type="ARBA" id="ARBA00022801"/>
    </source>
</evidence>
<keyword evidence="5" id="KW-1185">Reference proteome</keyword>
<feature type="transmembrane region" description="Helical" evidence="2">
    <location>
        <begin position="124"/>
        <end position="145"/>
    </location>
</feature>
<proteinExistence type="predicted"/>
<reference evidence="4 5" key="1">
    <citation type="journal article" date="2007" name="Science">
        <title>The Chlamydomonas genome reveals the evolution of key animal and plant functions.</title>
        <authorList>
            <person name="Merchant S.S."/>
            <person name="Prochnik S.E."/>
            <person name="Vallon O."/>
            <person name="Harris E.H."/>
            <person name="Karpowicz S.J."/>
            <person name="Witman G.B."/>
            <person name="Terry A."/>
            <person name="Salamov A."/>
            <person name="Fritz-Laylin L.K."/>
            <person name="Marechal-Drouard L."/>
            <person name="Marshall W.F."/>
            <person name="Qu L.H."/>
            <person name="Nelson D.R."/>
            <person name="Sanderfoot A.A."/>
            <person name="Spalding M.H."/>
            <person name="Kapitonov V.V."/>
            <person name="Ren Q."/>
            <person name="Ferris P."/>
            <person name="Lindquist E."/>
            <person name="Shapiro H."/>
            <person name="Lucas S.M."/>
            <person name="Grimwood J."/>
            <person name="Schmutz J."/>
            <person name="Cardol P."/>
            <person name="Cerutti H."/>
            <person name="Chanfreau G."/>
            <person name="Chen C.L."/>
            <person name="Cognat V."/>
            <person name="Croft M.T."/>
            <person name="Dent R."/>
            <person name="Dutcher S."/>
            <person name="Fernandez E."/>
            <person name="Fukuzawa H."/>
            <person name="Gonzalez-Ballester D."/>
            <person name="Gonzalez-Halphen D."/>
            <person name="Hallmann A."/>
            <person name="Hanikenne M."/>
            <person name="Hippler M."/>
            <person name="Inwood W."/>
            <person name="Jabbari K."/>
            <person name="Kalanon M."/>
            <person name="Kuras R."/>
            <person name="Lefebvre P.A."/>
            <person name="Lemaire S.D."/>
            <person name="Lobanov A.V."/>
            <person name="Lohr M."/>
            <person name="Manuell A."/>
            <person name="Meier I."/>
            <person name="Mets L."/>
            <person name="Mittag M."/>
            <person name="Mittelmeier T."/>
            <person name="Moroney J.V."/>
            <person name="Moseley J."/>
            <person name="Napoli C."/>
            <person name="Nedelcu A.M."/>
            <person name="Niyogi K."/>
            <person name="Novoselov S.V."/>
            <person name="Paulsen I.T."/>
            <person name="Pazour G."/>
            <person name="Purton S."/>
            <person name="Ral J.P."/>
            <person name="Riano-Pachon D.M."/>
            <person name="Riekhof W."/>
            <person name="Rymarquis L."/>
            <person name="Schroda M."/>
            <person name="Stern D."/>
            <person name="Umen J."/>
            <person name="Willows R."/>
            <person name="Wilson N."/>
            <person name="Zimmer S.L."/>
            <person name="Allmer J."/>
            <person name="Balk J."/>
            <person name="Bisova K."/>
            <person name="Chen C.J."/>
            <person name="Elias M."/>
            <person name="Gendler K."/>
            <person name="Hauser C."/>
            <person name="Lamb M.R."/>
            <person name="Ledford H."/>
            <person name="Long J.C."/>
            <person name="Minagawa J."/>
            <person name="Page M.D."/>
            <person name="Pan J."/>
            <person name="Pootakham W."/>
            <person name="Roje S."/>
            <person name="Rose A."/>
            <person name="Stahlberg E."/>
            <person name="Terauchi A.M."/>
            <person name="Yang P."/>
            <person name="Ball S."/>
            <person name="Bowler C."/>
            <person name="Dieckmann C.L."/>
            <person name="Gladyshev V.N."/>
            <person name="Green P."/>
            <person name="Jorgensen R."/>
            <person name="Mayfield S."/>
            <person name="Mueller-Roeber B."/>
            <person name="Rajamani S."/>
            <person name="Sayre R.T."/>
            <person name="Brokstein P."/>
            <person name="Dubchak I."/>
            <person name="Goodstein D."/>
            <person name="Hornick L."/>
            <person name="Huang Y.W."/>
            <person name="Jhaveri J."/>
            <person name="Luo Y."/>
            <person name="Martinez D."/>
            <person name="Ngau W.C."/>
            <person name="Otillar B."/>
            <person name="Poliakov A."/>
            <person name="Porter A."/>
            <person name="Szajkowski L."/>
            <person name="Werner G."/>
            <person name="Zhou K."/>
            <person name="Grigoriev I.V."/>
            <person name="Rokhsar D.S."/>
            <person name="Grossman A.R."/>
        </authorList>
    </citation>
    <scope>NUCLEOTIDE SEQUENCE [LARGE SCALE GENOMIC DNA]</scope>
    <source>
        <strain evidence="5">CC-503</strain>
    </source>
</reference>
<dbReference type="OrthoDB" id="302705at2759"/>
<dbReference type="PANTHER" id="PTHR11247:SF1">
    <property type="entry name" value="DOLICHYLDIPHOSPHATASE 1"/>
    <property type="match status" value="1"/>
</dbReference>
<dbReference type="RefSeq" id="XP_042923671.1">
    <property type="nucleotide sequence ID" value="XM_043062965.1"/>
</dbReference>
<feature type="domain" description="Phosphatidic acid phosphatase type 2/haloperoxidase" evidence="3">
    <location>
        <begin position="48"/>
        <end position="166"/>
    </location>
</feature>
<dbReference type="InterPro" id="IPR000326">
    <property type="entry name" value="PAP2/HPO"/>
</dbReference>
<keyword evidence="2" id="KW-1133">Transmembrane helix</keyword>
<dbReference type="EMBL" id="CM008967">
    <property type="protein sequence ID" value="PNW82067.1"/>
    <property type="molecule type" value="Genomic_DNA"/>
</dbReference>
<evidence type="ECO:0000256" key="2">
    <source>
        <dbReference type="SAM" id="Phobius"/>
    </source>
</evidence>
<dbReference type="FunCoup" id="A0A2K3DNF9">
    <property type="interactions" value="1713"/>
</dbReference>
<dbReference type="ExpressionAtlas" id="A0A2K3DNF9">
    <property type="expression patterns" value="baseline"/>
</dbReference>
<evidence type="ECO:0000313" key="4">
    <source>
        <dbReference type="EMBL" id="PNW82067.1"/>
    </source>
</evidence>
<keyword evidence="2" id="KW-0472">Membrane</keyword>
<dbReference type="SMART" id="SM00014">
    <property type="entry name" value="acidPPc"/>
    <property type="match status" value="1"/>
</dbReference>
<gene>
    <name evidence="4" type="ORF">CHLRE_06g272400v5</name>
</gene>
<name>A0A2K3DNF9_CHLRE</name>
<keyword evidence="2" id="KW-0812">Transmembrane</keyword>
<dbReference type="Gene3D" id="1.20.144.10">
    <property type="entry name" value="Phosphatidic acid phosphatase type 2/haloperoxidase"/>
    <property type="match status" value="1"/>
</dbReference>
<protein>
    <recommendedName>
        <fullName evidence="3">Phosphatidic acid phosphatase type 2/haloperoxidase domain-containing protein</fullName>
    </recommendedName>
</protein>
<dbReference type="PaxDb" id="3055-EDP08183"/>
<feature type="transmembrane region" description="Helical" evidence="2">
    <location>
        <begin position="20"/>
        <end position="41"/>
    </location>
</feature>
<keyword evidence="1" id="KW-0378">Hydrolase</keyword>
<sequence length="213" mass="23355">MAFTDFSCVYYDDGDKLGKLLAYAALIPYVLILFHASAFYCRRDIHEAVIFAGLVLNEGVARALKHLLAHPRPPATCAKLDLCDEFGMPSSHTQCIAFAFAVHALLCARGFALKSLSTRLVEGFESIALLVATAMVATSRVYLGYHELEQVAAGACLGMLLGAATYATLSWKLWAGIASSPLGRFFHLKSTLTSSELDRLELEARFYRKLKPE</sequence>
<dbReference type="PANTHER" id="PTHR11247">
    <property type="entry name" value="PALMITOYL-PROTEIN THIOESTERASE/DOLICHYLDIPHOSPHATASE 1"/>
    <property type="match status" value="1"/>
</dbReference>
<dbReference type="Gramene" id="PNW82067">
    <property type="protein sequence ID" value="PNW82067"/>
    <property type="gene ID" value="CHLRE_06g272400v5"/>
</dbReference>
<feature type="transmembrane region" description="Helical" evidence="2">
    <location>
        <begin position="151"/>
        <end position="174"/>
    </location>
</feature>
<dbReference type="GO" id="GO:0008195">
    <property type="term" value="F:phosphatidate phosphatase activity"/>
    <property type="evidence" value="ECO:0000318"/>
    <property type="project" value="GO_Central"/>
</dbReference>
<dbReference type="SUPFAM" id="SSF48317">
    <property type="entry name" value="Acid phosphatase/Vanadium-dependent haloperoxidase"/>
    <property type="match status" value="1"/>
</dbReference>
<accession>A0A2K3DNF9</accession>
<dbReference type="InParanoid" id="A0A2K3DNF9"/>
<feature type="transmembrane region" description="Helical" evidence="2">
    <location>
        <begin position="91"/>
        <end position="112"/>
    </location>
</feature>